<accession>A0A7W3YCH6</accession>
<evidence type="ECO:0000256" key="1">
    <source>
        <dbReference type="SAM" id="Coils"/>
    </source>
</evidence>
<sequence>MKSDVQQYLHDWLAFNRIYERLATQNSLSFAELSVLLALEDHNYCATNRQLVLDTGLSKQTISSLVQKMARNGLMCLESNPVDRRSRLVKLTKRGQKWAEQVLYNIHQFETKTMNKLGEKKIRQLNSLNEELLKEMEEEVQK</sequence>
<protein>
    <submittedName>
        <fullName evidence="4">Winged helix-turn-helix transcriptional regulator</fullName>
    </submittedName>
</protein>
<feature type="coiled-coil region" evidence="1">
    <location>
        <begin position="115"/>
        <end position="142"/>
    </location>
</feature>
<organism evidence="4 5">
    <name type="scientific">Limosilactobacillus fastidiosus</name>
    <dbReference type="NCBI Taxonomy" id="2759855"/>
    <lineage>
        <taxon>Bacteria</taxon>
        <taxon>Bacillati</taxon>
        <taxon>Bacillota</taxon>
        <taxon>Bacilli</taxon>
        <taxon>Lactobacillales</taxon>
        <taxon>Lactobacillaceae</taxon>
        <taxon>Limosilactobacillus</taxon>
    </lineage>
</organism>
<keyword evidence="6" id="KW-1185">Reference proteome</keyword>
<dbReference type="InterPro" id="IPR036388">
    <property type="entry name" value="WH-like_DNA-bd_sf"/>
</dbReference>
<dbReference type="SMART" id="SM00347">
    <property type="entry name" value="HTH_MARR"/>
    <property type="match status" value="1"/>
</dbReference>
<evidence type="ECO:0000313" key="6">
    <source>
        <dbReference type="Proteomes" id="UP000544052"/>
    </source>
</evidence>
<dbReference type="EMBL" id="JACIUY010000053">
    <property type="protein sequence ID" value="MBB1086220.1"/>
    <property type="molecule type" value="Genomic_DNA"/>
</dbReference>
<dbReference type="InterPro" id="IPR039422">
    <property type="entry name" value="MarR/SlyA-like"/>
</dbReference>
<dbReference type="Proteomes" id="UP000544052">
    <property type="component" value="Unassembled WGS sequence"/>
</dbReference>
<dbReference type="Gene3D" id="1.10.10.10">
    <property type="entry name" value="Winged helix-like DNA-binding domain superfamily/Winged helix DNA-binding domain"/>
    <property type="match status" value="1"/>
</dbReference>
<feature type="domain" description="HTH marR-type" evidence="2">
    <location>
        <begin position="1"/>
        <end position="134"/>
    </location>
</feature>
<dbReference type="PANTHER" id="PTHR33164:SF43">
    <property type="entry name" value="HTH-TYPE TRANSCRIPTIONAL REPRESSOR YETL"/>
    <property type="match status" value="1"/>
</dbReference>
<keyword evidence="1" id="KW-0175">Coiled coil</keyword>
<dbReference type="Pfam" id="PF12802">
    <property type="entry name" value="MarR_2"/>
    <property type="match status" value="1"/>
</dbReference>
<evidence type="ECO:0000313" key="3">
    <source>
        <dbReference type="EMBL" id="MBB1062977.1"/>
    </source>
</evidence>
<reference evidence="5 6" key="1">
    <citation type="submission" date="2020-07" db="EMBL/GenBank/DDBJ databases">
        <title>Description of Limosilactobacillus balticus sp. nov., Limosilactobacillus agrestis sp. nov., Limosilactobacillus albertensis sp. nov., Limosilactobacillus rudii sp. nov., Limosilactobacillus fastidiosus sp. nov., five novel Limosilactobacillus species isolated from the vertebrate gastrointestinal tract, and proposal of 6 subspecies of Limosilactobacillus reuteri adapted to the gastrointestinal tract of specific vertebrate hosts.</title>
        <authorList>
            <person name="Li F."/>
            <person name="Cheng C."/>
            <person name="Zheng J."/>
            <person name="Quevedo R.M."/>
            <person name="Li J."/>
            <person name="Roos S."/>
            <person name="Gaenzle M.G."/>
            <person name="Walter J."/>
        </authorList>
    </citation>
    <scope>NUCLEOTIDE SEQUENCE [LARGE SCALE GENOMIC DNA]</scope>
    <source>
        <strain evidence="4 5">WF-MA3-C</strain>
        <strain evidence="3 6">WF-MO7-1</strain>
    </source>
</reference>
<dbReference type="PANTHER" id="PTHR33164">
    <property type="entry name" value="TRANSCRIPTIONAL REGULATOR, MARR FAMILY"/>
    <property type="match status" value="1"/>
</dbReference>
<evidence type="ECO:0000313" key="5">
    <source>
        <dbReference type="Proteomes" id="UP000518255"/>
    </source>
</evidence>
<dbReference type="Proteomes" id="UP000518255">
    <property type="component" value="Unassembled WGS sequence"/>
</dbReference>
<gene>
    <name evidence="4" type="ORF">H5R63_05415</name>
    <name evidence="3" type="ORF">H5R64_04155</name>
</gene>
<dbReference type="EMBL" id="JACIUZ010000030">
    <property type="protein sequence ID" value="MBB1062977.1"/>
    <property type="molecule type" value="Genomic_DNA"/>
</dbReference>
<proteinExistence type="predicted"/>
<dbReference type="InterPro" id="IPR000835">
    <property type="entry name" value="HTH_MarR-typ"/>
</dbReference>
<dbReference type="PROSITE" id="PS50995">
    <property type="entry name" value="HTH_MARR_2"/>
    <property type="match status" value="1"/>
</dbReference>
<evidence type="ECO:0000259" key="2">
    <source>
        <dbReference type="PROSITE" id="PS50995"/>
    </source>
</evidence>
<dbReference type="GO" id="GO:0006950">
    <property type="term" value="P:response to stress"/>
    <property type="evidence" value="ECO:0007669"/>
    <property type="project" value="TreeGrafter"/>
</dbReference>
<name>A0A7W3YCH6_9LACO</name>
<dbReference type="SUPFAM" id="SSF46785">
    <property type="entry name" value="Winged helix' DNA-binding domain"/>
    <property type="match status" value="1"/>
</dbReference>
<dbReference type="InterPro" id="IPR036390">
    <property type="entry name" value="WH_DNA-bd_sf"/>
</dbReference>
<evidence type="ECO:0000313" key="4">
    <source>
        <dbReference type="EMBL" id="MBB1086220.1"/>
    </source>
</evidence>
<dbReference type="RefSeq" id="WP_182581103.1">
    <property type="nucleotide sequence ID" value="NZ_JACIUY010000053.1"/>
</dbReference>
<comment type="caution">
    <text evidence="4">The sequence shown here is derived from an EMBL/GenBank/DDBJ whole genome shotgun (WGS) entry which is preliminary data.</text>
</comment>
<dbReference type="GO" id="GO:0003700">
    <property type="term" value="F:DNA-binding transcription factor activity"/>
    <property type="evidence" value="ECO:0007669"/>
    <property type="project" value="InterPro"/>
</dbReference>
<dbReference type="AlphaFoldDB" id="A0A7W3YCH6"/>